<comment type="catalytic activity">
    <reaction evidence="1">
        <text>DNA(n) + a 2'-deoxyribonucleoside 5'-triphosphate = DNA(n+1) + diphosphate</text>
        <dbReference type="Rhea" id="RHEA:22508"/>
        <dbReference type="Rhea" id="RHEA-COMP:17339"/>
        <dbReference type="Rhea" id="RHEA-COMP:17340"/>
        <dbReference type="ChEBI" id="CHEBI:33019"/>
        <dbReference type="ChEBI" id="CHEBI:61560"/>
        <dbReference type="ChEBI" id="CHEBI:173112"/>
        <dbReference type="EC" id="2.7.7.7"/>
    </reaction>
</comment>
<comment type="caution">
    <text evidence="4">The sequence shown here is derived from an EMBL/GenBank/DDBJ whole genome shotgun (WGS) entry which is preliminary data.</text>
</comment>
<dbReference type="Proteomes" id="UP000717328">
    <property type="component" value="Unassembled WGS sequence"/>
</dbReference>
<feature type="domain" description="C4-type zinc-finger of DNA polymerase delta" evidence="3">
    <location>
        <begin position="42"/>
        <end position="111"/>
    </location>
</feature>
<organism evidence="4 5">
    <name type="scientific">Sphagnurus paluster</name>
    <dbReference type="NCBI Taxonomy" id="117069"/>
    <lineage>
        <taxon>Eukaryota</taxon>
        <taxon>Fungi</taxon>
        <taxon>Dikarya</taxon>
        <taxon>Basidiomycota</taxon>
        <taxon>Agaricomycotina</taxon>
        <taxon>Agaricomycetes</taxon>
        <taxon>Agaricomycetidae</taxon>
        <taxon>Agaricales</taxon>
        <taxon>Tricholomatineae</taxon>
        <taxon>Lyophyllaceae</taxon>
        <taxon>Sphagnurus</taxon>
    </lineage>
</organism>
<accession>A0A9P7GJE2</accession>
<evidence type="ECO:0000256" key="2">
    <source>
        <dbReference type="SAM" id="MobiDB-lite"/>
    </source>
</evidence>
<dbReference type="GO" id="GO:0003887">
    <property type="term" value="F:DNA-directed DNA polymerase activity"/>
    <property type="evidence" value="ECO:0007669"/>
    <property type="project" value="UniProtKB-EC"/>
</dbReference>
<reference evidence="4" key="2">
    <citation type="submission" date="2021-10" db="EMBL/GenBank/DDBJ databases">
        <title>Phylogenomics reveals ancestral predisposition of the termite-cultivated fungus Termitomyces towards a domesticated lifestyle.</title>
        <authorList>
            <person name="Auxier B."/>
            <person name="Grum-Grzhimaylo A."/>
            <person name="Cardenas M.E."/>
            <person name="Lodge J.D."/>
            <person name="Laessoe T."/>
            <person name="Pedersen O."/>
            <person name="Smith M.E."/>
            <person name="Kuyper T.W."/>
            <person name="Franco-Molano E.A."/>
            <person name="Baroni T.J."/>
            <person name="Aanen D.K."/>
        </authorList>
    </citation>
    <scope>NUCLEOTIDE SEQUENCE</scope>
    <source>
        <strain evidence="4">D49</strain>
    </source>
</reference>
<feature type="region of interest" description="Disordered" evidence="2">
    <location>
        <begin position="1"/>
        <end position="22"/>
    </location>
</feature>
<evidence type="ECO:0000256" key="1">
    <source>
        <dbReference type="ARBA" id="ARBA00049244"/>
    </source>
</evidence>
<evidence type="ECO:0000313" key="5">
    <source>
        <dbReference type="Proteomes" id="UP000717328"/>
    </source>
</evidence>
<dbReference type="PANTHER" id="PTHR45812:SF1">
    <property type="entry name" value="DNA POLYMERASE ZETA CATALYTIC SUBUNIT"/>
    <property type="match status" value="1"/>
</dbReference>
<reference evidence="4" key="1">
    <citation type="submission" date="2021-02" db="EMBL/GenBank/DDBJ databases">
        <authorList>
            <person name="Nieuwenhuis M."/>
            <person name="Van De Peppel L.J.J."/>
        </authorList>
    </citation>
    <scope>NUCLEOTIDE SEQUENCE</scope>
    <source>
        <strain evidence="4">D49</strain>
    </source>
</reference>
<feature type="compositionally biased region" description="Acidic residues" evidence="2">
    <location>
        <begin position="145"/>
        <end position="158"/>
    </location>
</feature>
<dbReference type="GO" id="GO:0005634">
    <property type="term" value="C:nucleus"/>
    <property type="evidence" value="ECO:0007669"/>
    <property type="project" value="TreeGrafter"/>
</dbReference>
<evidence type="ECO:0000313" key="4">
    <source>
        <dbReference type="EMBL" id="KAG5651143.1"/>
    </source>
</evidence>
<dbReference type="OrthoDB" id="2414538at2759"/>
<dbReference type="AlphaFoldDB" id="A0A9P7GJE2"/>
<dbReference type="EMBL" id="JABCKI010000290">
    <property type="protein sequence ID" value="KAG5651143.1"/>
    <property type="molecule type" value="Genomic_DNA"/>
</dbReference>
<dbReference type="PANTHER" id="PTHR45812">
    <property type="entry name" value="DNA POLYMERASE ZETA CATALYTIC SUBUNIT"/>
    <property type="match status" value="1"/>
</dbReference>
<dbReference type="InterPro" id="IPR030559">
    <property type="entry name" value="PolZ_Rev3"/>
</dbReference>
<sequence length="167" mass="19209">MPKTRYLDPTASPRKAKEMMPMDFKPSSNRLNIEEHFFNSQCLVCGSPTSEGLCDDCYFFPEETIAILLGRIQANDMRLIKTQQICTTCTGTMLGEPVQCESLDCPWFFSRKRADNEQEFMMIVQEILEDVVNAKMEESVYSTTDNEESGNSEDDDYMDFLFQTPEN</sequence>
<name>A0A9P7GJE2_9AGAR</name>
<proteinExistence type="predicted"/>
<dbReference type="GO" id="GO:0042276">
    <property type="term" value="P:error-prone translesion synthesis"/>
    <property type="evidence" value="ECO:0007669"/>
    <property type="project" value="TreeGrafter"/>
</dbReference>
<dbReference type="GO" id="GO:0000724">
    <property type="term" value="P:double-strand break repair via homologous recombination"/>
    <property type="evidence" value="ECO:0007669"/>
    <property type="project" value="TreeGrafter"/>
</dbReference>
<gene>
    <name evidence="4" type="ORF">H0H81_009715</name>
</gene>
<keyword evidence="5" id="KW-1185">Reference proteome</keyword>
<feature type="region of interest" description="Disordered" evidence="2">
    <location>
        <begin position="140"/>
        <end position="167"/>
    </location>
</feature>
<dbReference type="GO" id="GO:0016035">
    <property type="term" value="C:zeta DNA polymerase complex"/>
    <property type="evidence" value="ECO:0007669"/>
    <property type="project" value="InterPro"/>
</dbReference>
<evidence type="ECO:0000259" key="3">
    <source>
        <dbReference type="Pfam" id="PF14260"/>
    </source>
</evidence>
<dbReference type="InterPro" id="IPR025687">
    <property type="entry name" value="Znf-C4pol"/>
</dbReference>
<protein>
    <recommendedName>
        <fullName evidence="3">C4-type zinc-finger of DNA polymerase delta domain-containing protein</fullName>
    </recommendedName>
</protein>
<dbReference type="Pfam" id="PF14260">
    <property type="entry name" value="zf-C4pol"/>
    <property type="match status" value="1"/>
</dbReference>